<comment type="caution">
    <text evidence="2">The sequence shown here is derived from an EMBL/GenBank/DDBJ whole genome shotgun (WGS) entry which is preliminary data.</text>
</comment>
<accession>A0A2I0K2S4</accession>
<reference evidence="2 3" key="1">
    <citation type="submission" date="2017-11" db="EMBL/GenBank/DDBJ databases">
        <title>De-novo sequencing of pomegranate (Punica granatum L.) genome.</title>
        <authorList>
            <person name="Akparov Z."/>
            <person name="Amiraslanov A."/>
            <person name="Hajiyeva S."/>
            <person name="Abbasov M."/>
            <person name="Kaur K."/>
            <person name="Hamwieh A."/>
            <person name="Solovyev V."/>
            <person name="Salamov A."/>
            <person name="Braich B."/>
            <person name="Kosarev P."/>
            <person name="Mahmoud A."/>
            <person name="Hajiyev E."/>
            <person name="Babayeva S."/>
            <person name="Izzatullayeva V."/>
            <person name="Mammadov A."/>
            <person name="Mammadov A."/>
            <person name="Sharifova S."/>
            <person name="Ojaghi J."/>
            <person name="Eynullazada K."/>
            <person name="Bayramov B."/>
            <person name="Abdulazimova A."/>
            <person name="Shahmuradov I."/>
        </authorList>
    </citation>
    <scope>NUCLEOTIDE SEQUENCE [LARGE SCALE GENOMIC DNA]</scope>
    <source>
        <strain evidence="3">cv. AG2017</strain>
        <tissue evidence="2">Leaf</tissue>
    </source>
</reference>
<protein>
    <submittedName>
        <fullName evidence="2">Uncharacterized protein</fullName>
    </submittedName>
</protein>
<dbReference type="EMBL" id="PGOL01000923">
    <property type="protein sequence ID" value="PKI62851.1"/>
    <property type="molecule type" value="Genomic_DNA"/>
</dbReference>
<evidence type="ECO:0000256" key="1">
    <source>
        <dbReference type="SAM" id="MobiDB-lite"/>
    </source>
</evidence>
<feature type="region of interest" description="Disordered" evidence="1">
    <location>
        <begin position="106"/>
        <end position="160"/>
    </location>
</feature>
<feature type="compositionally biased region" description="Basic and acidic residues" evidence="1">
    <location>
        <begin position="117"/>
        <end position="131"/>
    </location>
</feature>
<name>A0A2I0K2S4_PUNGR</name>
<sequence length="173" mass="19071">MFGRLGASRTGFALFGRSEWSSMPPVPDCSLCLGIVAISVFRECAPKIHRDALATTETSFEDPRRVPKGRLRLVPRPRWSLGACRPVLGCRLLVSGLGFPEPRRKMISGDSFSVTRPQEKVDTPKPRDPKARNTGSDESPHSGPYNFDHPNGAKPTFESPGYPSIYLHGACQY</sequence>
<proteinExistence type="predicted"/>
<evidence type="ECO:0000313" key="2">
    <source>
        <dbReference type="EMBL" id="PKI62851.1"/>
    </source>
</evidence>
<dbReference type="Proteomes" id="UP000233551">
    <property type="component" value="Unassembled WGS sequence"/>
</dbReference>
<dbReference type="AlphaFoldDB" id="A0A2I0K2S4"/>
<organism evidence="2 3">
    <name type="scientific">Punica granatum</name>
    <name type="common">Pomegranate</name>
    <dbReference type="NCBI Taxonomy" id="22663"/>
    <lineage>
        <taxon>Eukaryota</taxon>
        <taxon>Viridiplantae</taxon>
        <taxon>Streptophyta</taxon>
        <taxon>Embryophyta</taxon>
        <taxon>Tracheophyta</taxon>
        <taxon>Spermatophyta</taxon>
        <taxon>Magnoliopsida</taxon>
        <taxon>eudicotyledons</taxon>
        <taxon>Gunneridae</taxon>
        <taxon>Pentapetalae</taxon>
        <taxon>rosids</taxon>
        <taxon>malvids</taxon>
        <taxon>Myrtales</taxon>
        <taxon>Lythraceae</taxon>
        <taxon>Punica</taxon>
    </lineage>
</organism>
<gene>
    <name evidence="2" type="ORF">CRG98_016756</name>
</gene>
<evidence type="ECO:0000313" key="3">
    <source>
        <dbReference type="Proteomes" id="UP000233551"/>
    </source>
</evidence>
<keyword evidence="3" id="KW-1185">Reference proteome</keyword>